<dbReference type="Gene3D" id="2.60.40.10">
    <property type="entry name" value="Immunoglobulins"/>
    <property type="match status" value="1"/>
</dbReference>
<sequence>MKLTTLMWTLAAGAALCGGSTAQAEMVLSQVIVDLLPGKPPREDIEVWNDGEERMYVSAQPFEIRAAGTSAEERVPAGVPEESGILVAPQRLVLEPGERRTIRVASIGDRAAADRVFRVAIKPVGGPITADVSALKVFVGYDTLVIFRPEEFTGDVDGQRAGRTLRLVNDGNTAQELFDGKQCDASGSNCQELPSKRLYPGAVWEQTLPFETEVTYKSAVGPTVRERRF</sequence>
<gene>
    <name evidence="2" type="ORF">KK137_01630</name>
</gene>
<dbReference type="RefSeq" id="WP_214534308.1">
    <property type="nucleotide sequence ID" value="NZ_JAHFVK010000001.1"/>
</dbReference>
<reference evidence="2 3" key="1">
    <citation type="submission" date="2021-05" db="EMBL/GenBank/DDBJ databases">
        <title>Croceibacterium sp. LX-88 genome sequence.</title>
        <authorList>
            <person name="Luo X."/>
        </authorList>
    </citation>
    <scope>NUCLEOTIDE SEQUENCE [LARGE SCALE GENOMIC DNA]</scope>
    <source>
        <strain evidence="2 3">LX-88</strain>
    </source>
</reference>
<keyword evidence="1" id="KW-0732">Signal</keyword>
<evidence type="ECO:0000313" key="3">
    <source>
        <dbReference type="Proteomes" id="UP000811255"/>
    </source>
</evidence>
<dbReference type="Proteomes" id="UP000811255">
    <property type="component" value="Unassembled WGS sequence"/>
</dbReference>
<feature type="signal peptide" evidence="1">
    <location>
        <begin position="1"/>
        <end position="24"/>
    </location>
</feature>
<dbReference type="InterPro" id="IPR008962">
    <property type="entry name" value="PapD-like_sf"/>
</dbReference>
<evidence type="ECO:0000256" key="1">
    <source>
        <dbReference type="SAM" id="SignalP"/>
    </source>
</evidence>
<dbReference type="InterPro" id="IPR013783">
    <property type="entry name" value="Ig-like_fold"/>
</dbReference>
<keyword evidence="3" id="KW-1185">Reference proteome</keyword>
<evidence type="ECO:0000313" key="2">
    <source>
        <dbReference type="EMBL" id="MBT2133020.1"/>
    </source>
</evidence>
<comment type="caution">
    <text evidence="2">The sequence shown here is derived from an EMBL/GenBank/DDBJ whole genome shotgun (WGS) entry which is preliminary data.</text>
</comment>
<proteinExistence type="predicted"/>
<dbReference type="EMBL" id="JAHFVK010000001">
    <property type="protein sequence ID" value="MBT2133020.1"/>
    <property type="molecule type" value="Genomic_DNA"/>
</dbReference>
<accession>A0ABS5W1B4</accession>
<name>A0ABS5W1B4_9SPHN</name>
<dbReference type="SUPFAM" id="SSF49354">
    <property type="entry name" value="PapD-like"/>
    <property type="match status" value="1"/>
</dbReference>
<feature type="chain" id="PRO_5045128551" description="Pili assembly chaperone N-terminal domain-containing protein" evidence="1">
    <location>
        <begin position="25"/>
        <end position="229"/>
    </location>
</feature>
<organism evidence="2 3">
    <name type="scientific">Croceibacterium selenioxidans</name>
    <dbReference type="NCBI Taxonomy" id="2838833"/>
    <lineage>
        <taxon>Bacteria</taxon>
        <taxon>Pseudomonadati</taxon>
        <taxon>Pseudomonadota</taxon>
        <taxon>Alphaproteobacteria</taxon>
        <taxon>Sphingomonadales</taxon>
        <taxon>Erythrobacteraceae</taxon>
        <taxon>Croceibacterium</taxon>
    </lineage>
</organism>
<evidence type="ECO:0008006" key="4">
    <source>
        <dbReference type="Google" id="ProtNLM"/>
    </source>
</evidence>
<protein>
    <recommendedName>
        <fullName evidence="4">Pili assembly chaperone N-terminal domain-containing protein</fullName>
    </recommendedName>
</protein>